<feature type="transmembrane region" description="Helical" evidence="1">
    <location>
        <begin position="35"/>
        <end position="55"/>
    </location>
</feature>
<dbReference type="AlphaFoldDB" id="A0A926E0T7"/>
<accession>A0A926E0T7</accession>
<keyword evidence="3" id="KW-1185">Reference proteome</keyword>
<organism evidence="2 3">
    <name type="scientific">Fumia xinanensis</name>
    <dbReference type="NCBI Taxonomy" id="2763659"/>
    <lineage>
        <taxon>Bacteria</taxon>
        <taxon>Bacillati</taxon>
        <taxon>Bacillota</taxon>
        <taxon>Clostridia</taxon>
        <taxon>Eubacteriales</taxon>
        <taxon>Oscillospiraceae</taxon>
        <taxon>Fumia</taxon>
    </lineage>
</organism>
<reference evidence="2" key="1">
    <citation type="submission" date="2020-08" db="EMBL/GenBank/DDBJ databases">
        <title>Genome public.</title>
        <authorList>
            <person name="Liu C."/>
            <person name="Sun Q."/>
        </authorList>
    </citation>
    <scope>NUCLEOTIDE SEQUENCE</scope>
    <source>
        <strain evidence="2">NSJ-33</strain>
    </source>
</reference>
<feature type="transmembrane region" description="Helical" evidence="1">
    <location>
        <begin position="12"/>
        <end position="29"/>
    </location>
</feature>
<keyword evidence="1" id="KW-0812">Transmembrane</keyword>
<sequence>MKHSKDRLSPREWAASAFIVLAFVGFSIFDADKPLQLIAALTIVVGMLAIGALILNWTEIKEYMKGGDTYGTEKI</sequence>
<protein>
    <submittedName>
        <fullName evidence="2">Uncharacterized protein</fullName>
    </submittedName>
</protein>
<evidence type="ECO:0000313" key="3">
    <source>
        <dbReference type="Proteomes" id="UP000610760"/>
    </source>
</evidence>
<comment type="caution">
    <text evidence="2">The sequence shown here is derived from an EMBL/GenBank/DDBJ whole genome shotgun (WGS) entry which is preliminary data.</text>
</comment>
<dbReference type="Proteomes" id="UP000610760">
    <property type="component" value="Unassembled WGS sequence"/>
</dbReference>
<evidence type="ECO:0000313" key="2">
    <source>
        <dbReference type="EMBL" id="MBC8558867.1"/>
    </source>
</evidence>
<keyword evidence="1" id="KW-1133">Transmembrane helix</keyword>
<evidence type="ECO:0000256" key="1">
    <source>
        <dbReference type="SAM" id="Phobius"/>
    </source>
</evidence>
<proteinExistence type="predicted"/>
<name>A0A926E0T7_9FIRM</name>
<dbReference type="EMBL" id="JACRSV010000001">
    <property type="protein sequence ID" value="MBC8558867.1"/>
    <property type="molecule type" value="Genomic_DNA"/>
</dbReference>
<dbReference type="RefSeq" id="WP_249293765.1">
    <property type="nucleotide sequence ID" value="NZ_JACRSV010000001.1"/>
</dbReference>
<keyword evidence="1" id="KW-0472">Membrane</keyword>
<gene>
    <name evidence="2" type="ORF">H8710_02160</name>
</gene>